<reference evidence="1" key="1">
    <citation type="submission" date="2022-12" db="EMBL/GenBank/DDBJ databases">
        <title>Genome Sequence of Lasiodiplodia mahajangana.</title>
        <authorList>
            <person name="Buettner E."/>
        </authorList>
    </citation>
    <scope>NUCLEOTIDE SEQUENCE</scope>
    <source>
        <strain evidence="1">VT137</strain>
    </source>
</reference>
<organism evidence="1 2">
    <name type="scientific">Lasiodiplodia mahajangana</name>
    <dbReference type="NCBI Taxonomy" id="1108764"/>
    <lineage>
        <taxon>Eukaryota</taxon>
        <taxon>Fungi</taxon>
        <taxon>Dikarya</taxon>
        <taxon>Ascomycota</taxon>
        <taxon>Pezizomycotina</taxon>
        <taxon>Dothideomycetes</taxon>
        <taxon>Dothideomycetes incertae sedis</taxon>
        <taxon>Botryosphaeriales</taxon>
        <taxon>Botryosphaeriaceae</taxon>
        <taxon>Lasiodiplodia</taxon>
    </lineage>
</organism>
<name>A0ACC2JU00_9PEZI</name>
<evidence type="ECO:0000313" key="1">
    <source>
        <dbReference type="EMBL" id="KAJ8130809.1"/>
    </source>
</evidence>
<protein>
    <submittedName>
        <fullName evidence="1">Uncharacterized protein</fullName>
    </submittedName>
</protein>
<gene>
    <name evidence="1" type="ORF">O1611_g2819</name>
</gene>
<sequence>MAEESFRRTFRNPTLIRSSSDGLCGLHSIQHSVRAQAPHLPIPSFEELLAQVGKFHNEFSKREYHAVPSIANDLNQRSWFFQDQLGAMFYHWGRKRGVDVALGIWTQGIFYQIHDGPDNEFPTIVWICHNGHEHYEGLRDANQIGQPTRGRSVGHKRQQISWETQQNQNPWSVQPSARSIQHLSPSPLELPQTRTTKRKRDSNDDDKDYNSRRGGPGPPARTTGGSSKGMGAPSKGMGGASANPSETQPETNRSTHNEPGVFLSTQREYPAEFRHLNCHSSSSHHSKNTKTVCAWPTPVKINEDPRRLEYQREMEVCQGNCNEYEYQNDQLEANIATGLQGRAQTFYDSAHPNRSRDAEIVGTRIIWSEDSVPTYFSTRHKTKQPHSGAITPGHLALIQARGNIDKIQLDFQTSNRKFKETPEKSKQKIEKIFDILRRPDHRSNISKGDRSEPERGMPALRGSGASKVTLALSLAVATVLGFLGTKKISDTKSLLHYNN</sequence>
<dbReference type="EMBL" id="JAPUUL010000419">
    <property type="protein sequence ID" value="KAJ8130809.1"/>
    <property type="molecule type" value="Genomic_DNA"/>
</dbReference>
<comment type="caution">
    <text evidence="1">The sequence shown here is derived from an EMBL/GenBank/DDBJ whole genome shotgun (WGS) entry which is preliminary data.</text>
</comment>
<keyword evidence="2" id="KW-1185">Reference proteome</keyword>
<evidence type="ECO:0000313" key="2">
    <source>
        <dbReference type="Proteomes" id="UP001153332"/>
    </source>
</evidence>
<dbReference type="Proteomes" id="UP001153332">
    <property type="component" value="Unassembled WGS sequence"/>
</dbReference>
<accession>A0ACC2JU00</accession>
<proteinExistence type="predicted"/>